<comment type="caution">
    <text evidence="2">The sequence shown here is derived from an EMBL/GenBank/DDBJ whole genome shotgun (WGS) entry which is preliminary data.</text>
</comment>
<evidence type="ECO:0000259" key="1">
    <source>
        <dbReference type="Pfam" id="PF03724"/>
    </source>
</evidence>
<keyword evidence="3" id="KW-1185">Reference proteome</keyword>
<dbReference type="InterPro" id="IPR053147">
    <property type="entry name" value="Hsp_HslJ-like"/>
</dbReference>
<dbReference type="PROSITE" id="PS51257">
    <property type="entry name" value="PROKAR_LIPOPROTEIN"/>
    <property type="match status" value="1"/>
</dbReference>
<dbReference type="Proteomes" id="UP000307507">
    <property type="component" value="Unassembled WGS sequence"/>
</dbReference>
<dbReference type="OrthoDB" id="5348860at2"/>
<proteinExistence type="predicted"/>
<dbReference type="PANTHER" id="PTHR35535:SF1">
    <property type="entry name" value="HEAT SHOCK PROTEIN HSLJ"/>
    <property type="match status" value="1"/>
</dbReference>
<name>A0A4S4A433_9FLAO</name>
<organism evidence="2 3">
    <name type="scientific">Flavobacterium supellecticarium</name>
    <dbReference type="NCBI Taxonomy" id="2565924"/>
    <lineage>
        <taxon>Bacteria</taxon>
        <taxon>Pseudomonadati</taxon>
        <taxon>Bacteroidota</taxon>
        <taxon>Flavobacteriia</taxon>
        <taxon>Flavobacteriales</taxon>
        <taxon>Flavobacteriaceae</taxon>
        <taxon>Flavobacterium</taxon>
    </lineage>
</organism>
<protein>
    <submittedName>
        <fullName evidence="2">META domain-containing protein</fullName>
    </submittedName>
</protein>
<dbReference type="InterPro" id="IPR005184">
    <property type="entry name" value="DUF306_Meta_HslJ"/>
</dbReference>
<sequence>MKKIGILMLLALVCACNSTKNKENTTAKETVSANPDRVYFKAIGTEPFWGVEISNNTIKYTTPEDPEGTLFPATKPVRVMDANIKTYQSKSKAGEIKITIAYGKCSDGMSDMDHDYSVTVALKKAGEAAFKDLSGCGNYIVDYRLHDIWVLEEMEGKKIEDSDFNKRPSMEIKAKEATFGGVAGCNRMFGKLFSEQELLRFTNVGLTRMACDKMANEAKFVKALESSTAYEIKNNRLYLSNPDGLKLVFKKVD</sequence>
<gene>
    <name evidence="2" type="ORF">E6C50_02210</name>
</gene>
<evidence type="ECO:0000313" key="3">
    <source>
        <dbReference type="Proteomes" id="UP000307507"/>
    </source>
</evidence>
<dbReference type="EMBL" id="SSNZ01000001">
    <property type="protein sequence ID" value="THF53043.1"/>
    <property type="molecule type" value="Genomic_DNA"/>
</dbReference>
<dbReference type="RefSeq" id="WP_136401567.1">
    <property type="nucleotide sequence ID" value="NZ_SSNZ01000001.1"/>
</dbReference>
<dbReference type="Pfam" id="PF03724">
    <property type="entry name" value="META"/>
    <property type="match status" value="1"/>
</dbReference>
<reference evidence="2 3" key="1">
    <citation type="submission" date="2019-04" db="EMBL/GenBank/DDBJ databases">
        <title>Flavobacterium sp. nov. isolated from construction timber.</title>
        <authorList>
            <person name="Lin S.-Y."/>
            <person name="Chang C.-T."/>
            <person name="Young C.-C."/>
        </authorList>
    </citation>
    <scope>NUCLEOTIDE SEQUENCE [LARGE SCALE GENOMIC DNA]</scope>
    <source>
        <strain evidence="2 3">CC-CTC003</strain>
    </source>
</reference>
<dbReference type="Gene3D" id="2.40.128.270">
    <property type="match status" value="1"/>
</dbReference>
<evidence type="ECO:0000313" key="2">
    <source>
        <dbReference type="EMBL" id="THF53043.1"/>
    </source>
</evidence>
<dbReference type="AlphaFoldDB" id="A0A4S4A433"/>
<dbReference type="InterPro" id="IPR038670">
    <property type="entry name" value="HslJ-like_sf"/>
</dbReference>
<dbReference type="PANTHER" id="PTHR35535">
    <property type="entry name" value="HEAT SHOCK PROTEIN HSLJ"/>
    <property type="match status" value="1"/>
</dbReference>
<feature type="domain" description="DUF306" evidence="1">
    <location>
        <begin position="147"/>
        <end position="244"/>
    </location>
</feature>
<accession>A0A4S4A433</accession>